<organism evidence="7 10">
    <name type="scientific">Alteromonas australica</name>
    <dbReference type="NCBI Taxonomy" id="589873"/>
    <lineage>
        <taxon>Bacteria</taxon>
        <taxon>Pseudomonadati</taxon>
        <taxon>Pseudomonadota</taxon>
        <taxon>Gammaproteobacteria</taxon>
        <taxon>Alteromonadales</taxon>
        <taxon>Alteromonadaceae</taxon>
        <taxon>Alteromonas/Salinimonas group</taxon>
        <taxon>Alteromonas</taxon>
    </lineage>
</organism>
<evidence type="ECO:0000313" key="10">
    <source>
        <dbReference type="Proteomes" id="UP000056090"/>
    </source>
</evidence>
<accession>A0A075NXH0</accession>
<comment type="function">
    <text evidence="5">Acetylates the N-terminal alanine of ribosomal protein bS18.</text>
</comment>
<protein>
    <recommendedName>
        <fullName evidence="5">[Ribosomal protein bS18]-alanine N-acetyltransferase</fullName>
        <ecNumber evidence="5">2.3.1.266</ecNumber>
    </recommendedName>
</protein>
<dbReference type="Proteomes" id="UP000056090">
    <property type="component" value="Chromosome"/>
</dbReference>
<evidence type="ECO:0000256" key="5">
    <source>
        <dbReference type="RuleBase" id="RU363094"/>
    </source>
</evidence>
<evidence type="ECO:0000256" key="4">
    <source>
        <dbReference type="ARBA" id="ARBA00023315"/>
    </source>
</evidence>
<dbReference type="CDD" id="cd04301">
    <property type="entry name" value="NAT_SF"/>
    <property type="match status" value="1"/>
</dbReference>
<dbReference type="AlphaFoldDB" id="A0A075NXH0"/>
<reference evidence="7 10" key="1">
    <citation type="submission" date="2014-06" db="EMBL/GenBank/DDBJ databases">
        <title>Genomes of Alteromonas australica, a world apart.</title>
        <authorList>
            <person name="Gonzaga A."/>
            <person name="Lopez-Perez M."/>
            <person name="Rodriguez-Valera F."/>
        </authorList>
    </citation>
    <scope>NUCLEOTIDE SEQUENCE [LARGE SCALE GENOMIC DNA]</scope>
    <source>
        <strain evidence="7 10">H 17</strain>
    </source>
</reference>
<keyword evidence="10" id="KW-1185">Reference proteome</keyword>
<evidence type="ECO:0000256" key="1">
    <source>
        <dbReference type="ARBA" id="ARBA00005395"/>
    </source>
</evidence>
<dbReference type="Proteomes" id="UP000264779">
    <property type="component" value="Unassembled WGS sequence"/>
</dbReference>
<evidence type="ECO:0000313" key="7">
    <source>
        <dbReference type="EMBL" id="AIF98221.1"/>
    </source>
</evidence>
<dbReference type="KEGG" id="aal:EP13_05615"/>
<dbReference type="STRING" id="589873.EP12_05690"/>
<dbReference type="GeneID" id="78254406"/>
<evidence type="ECO:0000313" key="11">
    <source>
        <dbReference type="Proteomes" id="UP000263517"/>
    </source>
</evidence>
<dbReference type="InterPro" id="IPR050680">
    <property type="entry name" value="YpeA/RimI_acetyltransf"/>
</dbReference>
<evidence type="ECO:0000313" key="8">
    <source>
        <dbReference type="EMBL" id="HAW76835.1"/>
    </source>
</evidence>
<evidence type="ECO:0000313" key="9">
    <source>
        <dbReference type="EMBL" id="HBU52897.1"/>
    </source>
</evidence>
<keyword evidence="3 7" id="KW-0808">Transferase</keyword>
<dbReference type="PANTHER" id="PTHR43420">
    <property type="entry name" value="ACETYLTRANSFERASE"/>
    <property type="match status" value="1"/>
</dbReference>
<evidence type="ECO:0000259" key="6">
    <source>
        <dbReference type="PROSITE" id="PS51186"/>
    </source>
</evidence>
<proteinExistence type="inferred from homology"/>
<comment type="similarity">
    <text evidence="1 5">Belongs to the acetyltransferase family. RimI subfamily.</text>
</comment>
<dbReference type="InterPro" id="IPR006464">
    <property type="entry name" value="AcTrfase_RimI/Ard1"/>
</dbReference>
<reference evidence="11 12" key="2">
    <citation type="journal article" date="2018" name="Nat. Biotechnol.">
        <title>A standardized bacterial taxonomy based on genome phylogeny substantially revises the tree of life.</title>
        <authorList>
            <person name="Parks D.H."/>
            <person name="Chuvochina M."/>
            <person name="Waite D.W."/>
            <person name="Rinke C."/>
            <person name="Skarshewski A."/>
            <person name="Chaumeil P.A."/>
            <person name="Hugenholtz P."/>
        </authorList>
    </citation>
    <scope>NUCLEOTIDE SEQUENCE [LARGE SCALE GENOMIC DNA]</scope>
    <source>
        <strain evidence="9">UBA11621</strain>
        <strain evidence="8">UBA11978</strain>
    </source>
</reference>
<evidence type="ECO:0000256" key="3">
    <source>
        <dbReference type="ARBA" id="ARBA00022679"/>
    </source>
</evidence>
<comment type="catalytic activity">
    <reaction evidence="5">
        <text>N-terminal L-alanyl-[ribosomal protein bS18] + acetyl-CoA = N-terminal N(alpha)-acetyl-L-alanyl-[ribosomal protein bS18] + CoA + H(+)</text>
        <dbReference type="Rhea" id="RHEA:43756"/>
        <dbReference type="Rhea" id="RHEA-COMP:10676"/>
        <dbReference type="Rhea" id="RHEA-COMP:10677"/>
        <dbReference type="ChEBI" id="CHEBI:15378"/>
        <dbReference type="ChEBI" id="CHEBI:57287"/>
        <dbReference type="ChEBI" id="CHEBI:57288"/>
        <dbReference type="ChEBI" id="CHEBI:64718"/>
        <dbReference type="ChEBI" id="CHEBI:83683"/>
        <dbReference type="EC" id="2.3.1.266"/>
    </reaction>
</comment>
<gene>
    <name evidence="8" type="primary">rimI</name>
    <name evidence="8" type="ORF">DCW74_14020</name>
    <name evidence="9" type="ORF">DEB45_16720</name>
    <name evidence="7" type="ORF">EP13_05615</name>
</gene>
<feature type="domain" description="N-acetyltransferase" evidence="6">
    <location>
        <begin position="1"/>
        <end position="150"/>
    </location>
</feature>
<dbReference type="NCBIfam" id="TIGR01575">
    <property type="entry name" value="rimI"/>
    <property type="match status" value="1"/>
</dbReference>
<dbReference type="EMBL" id="CP008849">
    <property type="protein sequence ID" value="AIF98221.1"/>
    <property type="molecule type" value="Genomic_DNA"/>
</dbReference>
<dbReference type="PANTHER" id="PTHR43420:SF44">
    <property type="entry name" value="ACETYLTRANSFERASE YPEA"/>
    <property type="match status" value="1"/>
</dbReference>
<dbReference type="InterPro" id="IPR016181">
    <property type="entry name" value="Acyl_CoA_acyltransferase"/>
</dbReference>
<dbReference type="EC" id="2.3.1.266" evidence="5"/>
<dbReference type="EMBL" id="DNAN01000497">
    <property type="protein sequence ID" value="HAW76835.1"/>
    <property type="molecule type" value="Genomic_DNA"/>
</dbReference>
<keyword evidence="2 5" id="KW-0963">Cytoplasm</keyword>
<dbReference type="GO" id="GO:0005737">
    <property type="term" value="C:cytoplasm"/>
    <property type="evidence" value="ECO:0007669"/>
    <property type="project" value="UniProtKB-SubCell"/>
</dbReference>
<dbReference type="Proteomes" id="UP000263517">
    <property type="component" value="Unassembled WGS sequence"/>
</dbReference>
<dbReference type="EMBL" id="DONK01000261">
    <property type="protein sequence ID" value="HBU52897.1"/>
    <property type="molecule type" value="Genomic_DNA"/>
</dbReference>
<dbReference type="eggNOG" id="COG0456">
    <property type="taxonomic scope" value="Bacteria"/>
</dbReference>
<dbReference type="RefSeq" id="WP_044056413.1">
    <property type="nucleotide sequence ID" value="NZ_CAJXAX010000054.1"/>
</dbReference>
<dbReference type="PROSITE" id="PS51186">
    <property type="entry name" value="GNAT"/>
    <property type="match status" value="1"/>
</dbReference>
<evidence type="ECO:0000256" key="2">
    <source>
        <dbReference type="ARBA" id="ARBA00022490"/>
    </source>
</evidence>
<comment type="subcellular location">
    <subcellularLocation>
        <location evidence="5">Cytoplasm</location>
    </subcellularLocation>
</comment>
<sequence length="154" mass="17408">MSLCLVNDDTLKRDFEAAYHIHKSVQVTPWSFATFADSFKTPYYGVFAYEDGQVIGYAIMLEVLDEATLMDIAVAQSTRGKGVGKALLDLVIRTSCHHLMREIWLDVRESNHTAIGLYLSRGFEHIDIRKNYYTTATGKENALVMKHQCSPSAR</sequence>
<name>A0A075NXH0_9ALTE</name>
<dbReference type="SUPFAM" id="SSF55729">
    <property type="entry name" value="Acyl-CoA N-acyltransferases (Nat)"/>
    <property type="match status" value="1"/>
</dbReference>
<dbReference type="GO" id="GO:0008999">
    <property type="term" value="F:protein-N-terminal-alanine acetyltransferase activity"/>
    <property type="evidence" value="ECO:0007669"/>
    <property type="project" value="UniProtKB-EC"/>
</dbReference>
<evidence type="ECO:0000313" key="12">
    <source>
        <dbReference type="Proteomes" id="UP000264779"/>
    </source>
</evidence>
<dbReference type="Gene3D" id="3.40.630.30">
    <property type="match status" value="1"/>
</dbReference>
<dbReference type="Pfam" id="PF00583">
    <property type="entry name" value="Acetyltransf_1"/>
    <property type="match status" value="1"/>
</dbReference>
<dbReference type="InterPro" id="IPR000182">
    <property type="entry name" value="GNAT_dom"/>
</dbReference>
<keyword evidence="4" id="KW-0012">Acyltransferase</keyword>